<name>A0A1Y2I6D9_TRAC3</name>
<accession>A0A1Y2I6D9</accession>
<dbReference type="GO" id="GO:0016301">
    <property type="term" value="F:kinase activity"/>
    <property type="evidence" value="ECO:0007669"/>
    <property type="project" value="UniProtKB-KW"/>
</dbReference>
<keyword evidence="3" id="KW-1185">Reference proteome</keyword>
<evidence type="ECO:0000313" key="2">
    <source>
        <dbReference type="EMBL" id="OSC96695.1"/>
    </source>
</evidence>
<sequence>MAPRFVYRVLALFVSVLPLRIRRELWLFLARLGRKRWRGESTAQRIPGGMYVKGGGRTHPTEGQAMRFIGARTSLPVPVVVDNFTLEGTTWLVMSRLPGYNLADSYLEITPEIEQRLSSQLSRILAPLRAIPPPGPTVCGFDGGPIYCERMAFGSPPLGPFDSVETFHRFLLDRTDGLNVPDGEAARVQDTIKRAHSRPHQIRLTHNDLGPHNVLVDDDWNITGIIDWEACAWMPEYWELAKGTFLPQYRKGRWNRIMTSVFPEYAVELEAERYIVNYRDRYT</sequence>
<dbReference type="PANTHER" id="PTHR21310">
    <property type="entry name" value="AMINOGLYCOSIDE PHOSPHOTRANSFERASE-RELATED-RELATED"/>
    <property type="match status" value="1"/>
</dbReference>
<organism evidence="2 3">
    <name type="scientific">Trametes coccinea (strain BRFM310)</name>
    <name type="common">Pycnoporus coccineus</name>
    <dbReference type="NCBI Taxonomy" id="1353009"/>
    <lineage>
        <taxon>Eukaryota</taxon>
        <taxon>Fungi</taxon>
        <taxon>Dikarya</taxon>
        <taxon>Basidiomycota</taxon>
        <taxon>Agaricomycotina</taxon>
        <taxon>Agaricomycetes</taxon>
        <taxon>Polyporales</taxon>
        <taxon>Polyporaceae</taxon>
        <taxon>Trametes</taxon>
    </lineage>
</organism>
<dbReference type="PANTHER" id="PTHR21310:SF15">
    <property type="entry name" value="AMINOGLYCOSIDE PHOSPHOTRANSFERASE DOMAIN-CONTAINING PROTEIN"/>
    <property type="match status" value="1"/>
</dbReference>
<dbReference type="Proteomes" id="UP000193067">
    <property type="component" value="Unassembled WGS sequence"/>
</dbReference>
<feature type="domain" description="Aminoglycoside phosphotransferase" evidence="1">
    <location>
        <begin position="62"/>
        <end position="242"/>
    </location>
</feature>
<dbReference type="AlphaFoldDB" id="A0A1Y2I6D9"/>
<dbReference type="EMBL" id="KZ084169">
    <property type="protein sequence ID" value="OSC96695.1"/>
    <property type="molecule type" value="Genomic_DNA"/>
</dbReference>
<protein>
    <submittedName>
        <fullName evidence="2">Kinase-like protein</fullName>
    </submittedName>
</protein>
<dbReference type="Pfam" id="PF01636">
    <property type="entry name" value="APH"/>
    <property type="match status" value="1"/>
</dbReference>
<dbReference type="Gene3D" id="3.90.1200.10">
    <property type="match status" value="1"/>
</dbReference>
<keyword evidence="2" id="KW-0808">Transferase</keyword>
<keyword evidence="2" id="KW-0418">Kinase</keyword>
<dbReference type="STRING" id="1353009.A0A1Y2I6D9"/>
<dbReference type="InterPro" id="IPR011009">
    <property type="entry name" value="Kinase-like_dom_sf"/>
</dbReference>
<evidence type="ECO:0000259" key="1">
    <source>
        <dbReference type="Pfam" id="PF01636"/>
    </source>
</evidence>
<gene>
    <name evidence="2" type="ORF">PYCCODRAFT_1481807</name>
</gene>
<evidence type="ECO:0000313" key="3">
    <source>
        <dbReference type="Proteomes" id="UP000193067"/>
    </source>
</evidence>
<dbReference type="InterPro" id="IPR002575">
    <property type="entry name" value="Aminoglycoside_PTrfase"/>
</dbReference>
<reference evidence="2 3" key="1">
    <citation type="journal article" date="2015" name="Biotechnol. Biofuels">
        <title>Enhanced degradation of softwood versus hardwood by the white-rot fungus Pycnoporus coccineus.</title>
        <authorList>
            <person name="Couturier M."/>
            <person name="Navarro D."/>
            <person name="Chevret D."/>
            <person name="Henrissat B."/>
            <person name="Piumi F."/>
            <person name="Ruiz-Duenas F.J."/>
            <person name="Martinez A.T."/>
            <person name="Grigoriev I.V."/>
            <person name="Riley R."/>
            <person name="Lipzen A."/>
            <person name="Berrin J.G."/>
            <person name="Master E.R."/>
            <person name="Rosso M.N."/>
        </authorList>
    </citation>
    <scope>NUCLEOTIDE SEQUENCE [LARGE SCALE GENOMIC DNA]</scope>
    <source>
        <strain evidence="2 3">BRFM310</strain>
    </source>
</reference>
<proteinExistence type="predicted"/>
<dbReference type="SUPFAM" id="SSF56112">
    <property type="entry name" value="Protein kinase-like (PK-like)"/>
    <property type="match status" value="1"/>
</dbReference>
<dbReference type="CDD" id="cd05120">
    <property type="entry name" value="APH_ChoK_like"/>
    <property type="match status" value="1"/>
</dbReference>
<dbReference type="InterPro" id="IPR051678">
    <property type="entry name" value="AGP_Transferase"/>
</dbReference>
<dbReference type="OrthoDB" id="5404599at2759"/>